<dbReference type="PROSITE" id="PS50050">
    <property type="entry name" value="TNFR_NGFR_2"/>
    <property type="match status" value="2"/>
</dbReference>
<keyword evidence="10" id="KW-0812">Transmembrane</keyword>
<keyword evidence="10" id="KW-1133">Transmembrane helix</keyword>
<dbReference type="InterPro" id="IPR001368">
    <property type="entry name" value="TNFR/NGFR_Cys_rich_reg"/>
</dbReference>
<dbReference type="SUPFAM" id="SSF47986">
    <property type="entry name" value="DEATH domain"/>
    <property type="match status" value="1"/>
</dbReference>
<comment type="caution">
    <text evidence="8">Lacks conserved residue(s) required for the propagation of feature annotation.</text>
</comment>
<feature type="domain" description="Death" evidence="12">
    <location>
        <begin position="314"/>
        <end position="367"/>
    </location>
</feature>
<evidence type="ECO:0000256" key="5">
    <source>
        <dbReference type="ARBA" id="ARBA00022737"/>
    </source>
</evidence>
<feature type="disulfide bond" evidence="8">
    <location>
        <begin position="64"/>
        <end position="79"/>
    </location>
</feature>
<dbReference type="Pfam" id="PF00020">
    <property type="entry name" value="TNFR_c6"/>
    <property type="match status" value="2"/>
</dbReference>
<proteinExistence type="evidence at transcript level"/>
<feature type="signal peptide" evidence="11">
    <location>
        <begin position="1"/>
        <end position="25"/>
    </location>
</feature>
<dbReference type="PROSITE" id="PS50017">
    <property type="entry name" value="DEATH_DOMAIN"/>
    <property type="match status" value="1"/>
</dbReference>
<evidence type="ECO:0000256" key="1">
    <source>
        <dbReference type="ARBA" id="ARBA00004613"/>
    </source>
</evidence>
<evidence type="ECO:0000256" key="9">
    <source>
        <dbReference type="SAM" id="MobiDB-lite"/>
    </source>
</evidence>
<evidence type="ECO:0000259" key="12">
    <source>
        <dbReference type="PROSITE" id="PS50017"/>
    </source>
</evidence>
<dbReference type="Pfam" id="PF00531">
    <property type="entry name" value="Death"/>
    <property type="match status" value="1"/>
</dbReference>
<comment type="subcellular location">
    <subcellularLocation>
        <location evidence="1">Secreted</location>
    </subcellularLocation>
</comment>
<feature type="domain" description="TNFR-Cys" evidence="13">
    <location>
        <begin position="63"/>
        <end position="105"/>
    </location>
</feature>
<keyword evidence="6 8" id="KW-1015">Disulfide bond</keyword>
<evidence type="ECO:0000256" key="8">
    <source>
        <dbReference type="PROSITE-ProRule" id="PRU00206"/>
    </source>
</evidence>
<dbReference type="InterPro" id="IPR011029">
    <property type="entry name" value="DEATH-like_dom_sf"/>
</dbReference>
<keyword evidence="4 11" id="KW-0732">Signal</keyword>
<organism evidence="14">
    <name type="scientific">Azumapecten farreri</name>
    <name type="common">Farrer's scallop</name>
    <name type="synonym">Chlamys farreri</name>
    <dbReference type="NCBI Taxonomy" id="106299"/>
    <lineage>
        <taxon>Eukaryota</taxon>
        <taxon>Metazoa</taxon>
        <taxon>Spiralia</taxon>
        <taxon>Lophotrochozoa</taxon>
        <taxon>Mollusca</taxon>
        <taxon>Bivalvia</taxon>
        <taxon>Autobranchia</taxon>
        <taxon>Pteriomorphia</taxon>
        <taxon>Pectinida</taxon>
        <taxon>Pectinoidea</taxon>
        <taxon>Pectinidae</taxon>
        <taxon>Azumapecten</taxon>
    </lineage>
</organism>
<sequence length="378" mass="42697">MREFSTVQIFRLILTLVPCWSLAVGQNEHTYTSSTGIKCILCPPGYFYFKDCDIPNTIAVCKPCPSGTYSSSYNRAIYCAACMRHCESDVLVKVQECNATMDMVCDCPPGFVLENPTDKFHAKCKPFNGCDPGFGVVEQGTPGHEPVCRKCRPGITFSSEVSWQEPCYPCTQCPNNDVLRECNTTHDTICNFPRPSWRADVALPSLGVNCFFLLAVMIIVGIVIYRRWLPKGKYEPKTDDDEDEEERRPFKPVSSKASSDSGLTDNTSVIEMEALGINWGPIFRMVSRQITANWENVIQSLFQAIDVDECDTIIQSIKNDNQPVSEQIYQCLLKWQQQTGSQSTDVLVRILTEKSYHELVQRLQTYFQLESTTNPDTD</sequence>
<keyword evidence="5" id="KW-0677">Repeat</keyword>
<feature type="transmembrane region" description="Helical" evidence="10">
    <location>
        <begin position="201"/>
        <end position="225"/>
    </location>
</feature>
<dbReference type="PANTHER" id="PTHR23097">
    <property type="entry name" value="TUMOR NECROSIS FACTOR RECEPTOR SUPERFAMILY MEMBER"/>
    <property type="match status" value="1"/>
</dbReference>
<evidence type="ECO:0000256" key="2">
    <source>
        <dbReference type="ARBA" id="ARBA00022525"/>
    </source>
</evidence>
<evidence type="ECO:0000256" key="3">
    <source>
        <dbReference type="ARBA" id="ARBA00022703"/>
    </source>
</evidence>
<keyword evidence="3" id="KW-0053">Apoptosis</keyword>
<dbReference type="GO" id="GO:0007165">
    <property type="term" value="P:signal transduction"/>
    <property type="evidence" value="ECO:0007669"/>
    <property type="project" value="InterPro"/>
</dbReference>
<dbReference type="AlphaFoldDB" id="Q0R0H4"/>
<feature type="repeat" description="TNFR-Cys" evidence="8">
    <location>
        <begin position="63"/>
        <end position="105"/>
    </location>
</feature>
<dbReference type="InterPro" id="IPR052459">
    <property type="entry name" value="TNFRSF_decoy_receptor"/>
</dbReference>
<evidence type="ECO:0000256" key="4">
    <source>
        <dbReference type="ARBA" id="ARBA00022729"/>
    </source>
</evidence>
<evidence type="ECO:0000256" key="6">
    <source>
        <dbReference type="ARBA" id="ARBA00023157"/>
    </source>
</evidence>
<dbReference type="InterPro" id="IPR000488">
    <property type="entry name" value="Death_dom"/>
</dbReference>
<feature type="repeat" description="TNFR-Cys" evidence="8">
    <location>
        <begin position="150"/>
        <end position="190"/>
    </location>
</feature>
<dbReference type="SUPFAM" id="SSF57586">
    <property type="entry name" value="TNF receptor-like"/>
    <property type="match status" value="2"/>
</dbReference>
<keyword evidence="10" id="KW-0472">Membrane</keyword>
<dbReference type="GO" id="GO:0005576">
    <property type="term" value="C:extracellular region"/>
    <property type="evidence" value="ECO:0007669"/>
    <property type="project" value="UniProtKB-SubCell"/>
</dbReference>
<feature type="region of interest" description="Disordered" evidence="9">
    <location>
        <begin position="234"/>
        <end position="264"/>
    </location>
</feature>
<dbReference type="EMBL" id="DQ143964">
    <property type="protein sequence ID" value="ABA26843.1"/>
    <property type="molecule type" value="mRNA"/>
</dbReference>
<dbReference type="GO" id="GO:0006915">
    <property type="term" value="P:apoptotic process"/>
    <property type="evidence" value="ECO:0007669"/>
    <property type="project" value="UniProtKB-KW"/>
</dbReference>
<feature type="domain" description="TNFR-Cys" evidence="13">
    <location>
        <begin position="150"/>
        <end position="190"/>
    </location>
</feature>
<feature type="compositionally biased region" description="Polar residues" evidence="9">
    <location>
        <begin position="255"/>
        <end position="264"/>
    </location>
</feature>
<evidence type="ECO:0000259" key="13">
    <source>
        <dbReference type="PROSITE" id="PS50050"/>
    </source>
</evidence>
<evidence type="ECO:0000256" key="7">
    <source>
        <dbReference type="ARBA" id="ARBA00023180"/>
    </source>
</evidence>
<dbReference type="SMART" id="SM00208">
    <property type="entry name" value="TNFR"/>
    <property type="match status" value="3"/>
</dbReference>
<protein>
    <submittedName>
        <fullName evidence="14">Tumor necrosis factor receptor</fullName>
    </submittedName>
</protein>
<accession>Q0R0H4</accession>
<evidence type="ECO:0000256" key="10">
    <source>
        <dbReference type="SAM" id="Phobius"/>
    </source>
</evidence>
<keyword evidence="7" id="KW-0325">Glycoprotein</keyword>
<dbReference type="PANTHER" id="PTHR23097:SF181">
    <property type="entry name" value="CASPASE-8-LIKE"/>
    <property type="match status" value="1"/>
</dbReference>
<name>Q0R0H4_AZUFA</name>
<dbReference type="CDD" id="cd01670">
    <property type="entry name" value="Death"/>
    <property type="match status" value="1"/>
</dbReference>
<dbReference type="Gene3D" id="1.10.533.10">
    <property type="entry name" value="Death Domain, Fas"/>
    <property type="match status" value="1"/>
</dbReference>
<evidence type="ECO:0000256" key="11">
    <source>
        <dbReference type="SAM" id="SignalP"/>
    </source>
</evidence>
<evidence type="ECO:0000313" key="14">
    <source>
        <dbReference type="EMBL" id="ABA26843.1"/>
    </source>
</evidence>
<dbReference type="Gene3D" id="2.10.50.10">
    <property type="entry name" value="Tumor Necrosis Factor Receptor, subunit A, domain 2"/>
    <property type="match status" value="2"/>
</dbReference>
<feature type="chain" id="PRO_5004175954" evidence="11">
    <location>
        <begin position="26"/>
        <end position="378"/>
    </location>
</feature>
<keyword evidence="14" id="KW-0675">Receptor</keyword>
<dbReference type="PROSITE" id="PS00652">
    <property type="entry name" value="TNFR_NGFR_1"/>
    <property type="match status" value="2"/>
</dbReference>
<keyword evidence="2" id="KW-0964">Secreted</keyword>
<reference evidence="14" key="1">
    <citation type="journal article" date="2011" name="Mol. Biol. Rep.">
        <title>cDNA cloning and characterization of a new member of the tumor necrosis factor receptor family gene from scallop, Chlamys farreri.</title>
        <authorList>
            <person name="Su J."/>
            <person name="Qiu L."/>
            <person name="Li L."/>
            <person name="Liu L."/>
            <person name="Wang L."/>
            <person name="Siva V.S."/>
            <person name="Yu D."/>
            <person name="Song L."/>
        </authorList>
    </citation>
    <scope>NUCLEOTIDE SEQUENCE</scope>
</reference>